<dbReference type="Gene3D" id="3.40.50.1820">
    <property type="entry name" value="alpha/beta hydrolase"/>
    <property type="match status" value="1"/>
</dbReference>
<reference evidence="2 3" key="1">
    <citation type="submission" date="2020-03" db="EMBL/GenBank/DDBJ databases">
        <title>Genomic Encyclopedia of Type Strains, Phase IV (KMG-IV): sequencing the most valuable type-strain genomes for metagenomic binning, comparative biology and taxonomic classification.</title>
        <authorList>
            <person name="Goeker M."/>
        </authorList>
    </citation>
    <scope>NUCLEOTIDE SEQUENCE [LARGE SCALE GENOMIC DNA]</scope>
    <source>
        <strain evidence="2 3">DSM 21299</strain>
    </source>
</reference>
<dbReference type="EMBL" id="JAASQR010000004">
    <property type="protein sequence ID" value="NIJ17943.1"/>
    <property type="molecule type" value="Genomic_DNA"/>
</dbReference>
<accession>A0A846M921</accession>
<evidence type="ECO:0000313" key="2">
    <source>
        <dbReference type="EMBL" id="NIJ17943.1"/>
    </source>
</evidence>
<name>A0A846M921_9SPHN</name>
<dbReference type="AlphaFoldDB" id="A0A846M921"/>
<dbReference type="InterPro" id="IPR029058">
    <property type="entry name" value="AB_hydrolase_fold"/>
</dbReference>
<evidence type="ECO:0000313" key="3">
    <source>
        <dbReference type="Proteomes" id="UP000576821"/>
    </source>
</evidence>
<keyword evidence="3" id="KW-1185">Reference proteome</keyword>
<protein>
    <submittedName>
        <fullName evidence="2">Pimeloyl-ACP methyl ester carboxylesterase</fullName>
    </submittedName>
</protein>
<dbReference type="RefSeq" id="WP_167304842.1">
    <property type="nucleotide sequence ID" value="NZ_JAASQR010000004.1"/>
</dbReference>
<comment type="caution">
    <text evidence="2">The sequence shown here is derived from an EMBL/GenBank/DDBJ whole genome shotgun (WGS) entry which is preliminary data.</text>
</comment>
<sequence length="222" mass="24173">MEIVLIPGFMLDRDLWRDMRPTLEQMGRVIDVDTAQDDTIAGMADRALAAMYGPALVVGFSMGGYVAREIAYRAQGKVAALALVATSSRASPARAVADPARFRQLGHSAVMRSLHPDHRDEAILDRLVAMSRRLGGEAFRRQSGLARNGDTDRLGEIRCPTLVVSAAQDELRLIDEAPELHAGIAGSTLRVIEHCGHMIPIERPSELLALLRGLAKTKADTR</sequence>
<dbReference type="InterPro" id="IPR000073">
    <property type="entry name" value="AB_hydrolase_1"/>
</dbReference>
<evidence type="ECO:0000259" key="1">
    <source>
        <dbReference type="Pfam" id="PF12697"/>
    </source>
</evidence>
<dbReference type="Pfam" id="PF12697">
    <property type="entry name" value="Abhydrolase_6"/>
    <property type="match status" value="1"/>
</dbReference>
<organism evidence="2 3">
    <name type="scientific">Sphingobium vermicomposti</name>
    <dbReference type="NCBI Taxonomy" id="529005"/>
    <lineage>
        <taxon>Bacteria</taxon>
        <taxon>Pseudomonadati</taxon>
        <taxon>Pseudomonadota</taxon>
        <taxon>Alphaproteobacteria</taxon>
        <taxon>Sphingomonadales</taxon>
        <taxon>Sphingomonadaceae</taxon>
        <taxon>Sphingobium</taxon>
    </lineage>
</organism>
<feature type="domain" description="AB hydrolase-1" evidence="1">
    <location>
        <begin position="32"/>
        <end position="208"/>
    </location>
</feature>
<dbReference type="PANTHER" id="PTHR43689:SF8">
    <property type="entry name" value="ALPHA_BETA-HYDROLASES SUPERFAMILY PROTEIN"/>
    <property type="match status" value="1"/>
</dbReference>
<dbReference type="Proteomes" id="UP000576821">
    <property type="component" value="Unassembled WGS sequence"/>
</dbReference>
<dbReference type="SUPFAM" id="SSF53474">
    <property type="entry name" value="alpha/beta-Hydrolases"/>
    <property type="match status" value="1"/>
</dbReference>
<dbReference type="PANTHER" id="PTHR43689">
    <property type="entry name" value="HYDROLASE"/>
    <property type="match status" value="1"/>
</dbReference>
<gene>
    <name evidence="2" type="ORF">FHS54_002943</name>
</gene>
<proteinExistence type="predicted"/>